<dbReference type="InterPro" id="IPR004358">
    <property type="entry name" value="Sig_transdc_His_kin-like_C"/>
</dbReference>
<evidence type="ECO:0000256" key="2">
    <source>
        <dbReference type="ARBA" id="ARBA00012438"/>
    </source>
</evidence>
<comment type="catalytic activity">
    <reaction evidence="1">
        <text>ATP + protein L-histidine = ADP + protein N-phospho-L-histidine.</text>
        <dbReference type="EC" id="2.7.13.3"/>
    </reaction>
</comment>
<keyword evidence="8" id="KW-0472">Membrane</keyword>
<protein>
    <recommendedName>
        <fullName evidence="2">histidine kinase</fullName>
        <ecNumber evidence="2">2.7.13.3</ecNumber>
    </recommendedName>
</protein>
<organism evidence="11 12">
    <name type="scientific">Paralabilibaculum antarcticum</name>
    <dbReference type="NCBI Taxonomy" id="2912572"/>
    <lineage>
        <taxon>Bacteria</taxon>
        <taxon>Pseudomonadati</taxon>
        <taxon>Bacteroidota</taxon>
        <taxon>Bacteroidia</taxon>
        <taxon>Marinilabiliales</taxon>
        <taxon>Marinifilaceae</taxon>
        <taxon>Paralabilibaculum</taxon>
    </lineage>
</organism>
<feature type="domain" description="Response regulatory" evidence="10">
    <location>
        <begin position="692"/>
        <end position="806"/>
    </location>
</feature>
<dbReference type="Gene3D" id="1.10.287.130">
    <property type="match status" value="1"/>
</dbReference>
<keyword evidence="7" id="KW-0175">Coiled coil</keyword>
<dbReference type="RefSeq" id="WP_275110730.1">
    <property type="nucleotide sequence ID" value="NZ_JAKJSC010000004.1"/>
</dbReference>
<feature type="domain" description="Histidine kinase" evidence="9">
    <location>
        <begin position="445"/>
        <end position="668"/>
    </location>
</feature>
<dbReference type="InterPro" id="IPR035965">
    <property type="entry name" value="PAS-like_dom_sf"/>
</dbReference>
<dbReference type="InterPro" id="IPR011006">
    <property type="entry name" value="CheY-like_superfamily"/>
</dbReference>
<keyword evidence="4" id="KW-0808">Transferase</keyword>
<feature type="coiled-coil region" evidence="7">
    <location>
        <begin position="277"/>
        <end position="308"/>
    </location>
</feature>
<dbReference type="InterPro" id="IPR000014">
    <property type="entry name" value="PAS"/>
</dbReference>
<evidence type="ECO:0000256" key="4">
    <source>
        <dbReference type="ARBA" id="ARBA00022679"/>
    </source>
</evidence>
<dbReference type="InterPro" id="IPR001789">
    <property type="entry name" value="Sig_transdc_resp-reg_receiver"/>
</dbReference>
<keyword evidence="3 6" id="KW-0597">Phosphoprotein</keyword>
<dbReference type="InterPro" id="IPR036890">
    <property type="entry name" value="HATPase_C_sf"/>
</dbReference>
<evidence type="ECO:0000256" key="3">
    <source>
        <dbReference type="ARBA" id="ARBA00022553"/>
    </source>
</evidence>
<dbReference type="PROSITE" id="PS50110">
    <property type="entry name" value="RESPONSE_REGULATORY"/>
    <property type="match status" value="1"/>
</dbReference>
<dbReference type="PANTHER" id="PTHR43047">
    <property type="entry name" value="TWO-COMPONENT HISTIDINE PROTEIN KINASE"/>
    <property type="match status" value="1"/>
</dbReference>
<dbReference type="SUPFAM" id="SSF52172">
    <property type="entry name" value="CheY-like"/>
    <property type="match status" value="1"/>
</dbReference>
<evidence type="ECO:0000256" key="5">
    <source>
        <dbReference type="ARBA" id="ARBA00022777"/>
    </source>
</evidence>
<reference evidence="11 12" key="1">
    <citation type="submission" date="2022-01" db="EMBL/GenBank/DDBJ databases">
        <title>Labilibaculum sp. nov, a marine bacterium isolated from Antarctica.</title>
        <authorList>
            <person name="Dai W."/>
        </authorList>
    </citation>
    <scope>NUCLEOTIDE SEQUENCE [LARGE SCALE GENOMIC DNA]</scope>
    <source>
        <strain evidence="11 12">DW002</strain>
    </source>
</reference>
<evidence type="ECO:0000313" key="11">
    <source>
        <dbReference type="EMBL" id="MDE5419400.1"/>
    </source>
</evidence>
<dbReference type="SUPFAM" id="SSF55874">
    <property type="entry name" value="ATPase domain of HSP90 chaperone/DNA topoisomerase II/histidine kinase"/>
    <property type="match status" value="1"/>
</dbReference>
<dbReference type="NCBIfam" id="TIGR00229">
    <property type="entry name" value="sensory_box"/>
    <property type="match status" value="1"/>
</dbReference>
<dbReference type="SMART" id="SM00388">
    <property type="entry name" value="HisKA"/>
    <property type="match status" value="1"/>
</dbReference>
<dbReference type="EMBL" id="JAKJSC010000004">
    <property type="protein sequence ID" value="MDE5419400.1"/>
    <property type="molecule type" value="Genomic_DNA"/>
</dbReference>
<dbReference type="SUPFAM" id="SSF55785">
    <property type="entry name" value="PYP-like sensor domain (PAS domain)"/>
    <property type="match status" value="1"/>
</dbReference>
<evidence type="ECO:0000313" key="12">
    <source>
        <dbReference type="Proteomes" id="UP001528920"/>
    </source>
</evidence>
<dbReference type="CDD" id="cd17546">
    <property type="entry name" value="REC_hyHK_CKI1_RcsC-like"/>
    <property type="match status" value="1"/>
</dbReference>
<evidence type="ECO:0000256" key="7">
    <source>
        <dbReference type="SAM" id="Coils"/>
    </source>
</evidence>
<dbReference type="PRINTS" id="PR00344">
    <property type="entry name" value="BCTRLSENSOR"/>
</dbReference>
<evidence type="ECO:0000259" key="9">
    <source>
        <dbReference type="PROSITE" id="PS50109"/>
    </source>
</evidence>
<dbReference type="Pfam" id="PF00512">
    <property type="entry name" value="HisKA"/>
    <property type="match status" value="1"/>
</dbReference>
<dbReference type="InterPro" id="IPR004010">
    <property type="entry name" value="Double_Cache_2"/>
</dbReference>
<dbReference type="Gene3D" id="3.30.565.10">
    <property type="entry name" value="Histidine kinase-like ATPase, C-terminal domain"/>
    <property type="match status" value="1"/>
</dbReference>
<dbReference type="InterPro" id="IPR005467">
    <property type="entry name" value="His_kinase_dom"/>
</dbReference>
<dbReference type="SUPFAM" id="SSF47384">
    <property type="entry name" value="Homodimeric domain of signal transducing histidine kinase"/>
    <property type="match status" value="1"/>
</dbReference>
<evidence type="ECO:0000256" key="8">
    <source>
        <dbReference type="SAM" id="Phobius"/>
    </source>
</evidence>
<dbReference type="InterPro" id="IPR003594">
    <property type="entry name" value="HATPase_dom"/>
</dbReference>
<dbReference type="Pfam" id="PF08269">
    <property type="entry name" value="dCache_2"/>
    <property type="match status" value="1"/>
</dbReference>
<feature type="modified residue" description="4-aspartylphosphate" evidence="6">
    <location>
        <position position="741"/>
    </location>
</feature>
<dbReference type="SMART" id="SM00448">
    <property type="entry name" value="REC"/>
    <property type="match status" value="1"/>
</dbReference>
<dbReference type="SMART" id="SM00387">
    <property type="entry name" value="HATPase_c"/>
    <property type="match status" value="1"/>
</dbReference>
<evidence type="ECO:0000256" key="1">
    <source>
        <dbReference type="ARBA" id="ARBA00000085"/>
    </source>
</evidence>
<keyword evidence="12" id="KW-1185">Reference proteome</keyword>
<sequence>MTQHNINKEKFSQKAITQPFIIAILVIILIFFITFTYINIRSTKEITENQIQQIEKLVIQSKKDYIQTAVNRTIQHIKLEEARLLEELKKNNPKITSKDTLFLKQLKRRCASHIRNITLKDSGYIWVNEILNYNGGDNYAIRKVHPNLPETEGLYLSTKIKDRKGNSPYLTELDGIKQDGQLFFKYWFKKPQSNQISQKLTYAKLYKKFDWIIATGVYLDDVESIITTEIEKGKNVANRQIVLSIFMIVLSLILALITLLIFKTRIKKTVQYYISQVNHNEKSLSEFNENLEKLVEERTSQLNESEQRYKALFKKNQSVMMLIDPSNGKIVDANQAAIDFYGYSFKIITSMKINQINTNSDADIKNAIIKTTTSNKSYFTFKHQLASGELRDVEVYSEMLFVNRKEVLFSIIHDISDIKRTQQELLEAKKKAEESDKLKTAFLANMSHEIRTPMNAILGFSGLLASPANSPEKTKRFIEIISNAGEQLMTIINDIVDISKIESNQLNISLSKISVNKTLINIFDVLKKNAIEREKYNIELKLHLPKNDQDYIIETDEIRFIQICNNLLNNSLKFTDKGIIEFGYRKLSNDAKSHLEFYVRDTGCGIPKEKFDVIFDRFAQVADETFREGNGLGLSITKGLISLLGGKIKLESTVNVGTTFYFTIPLEDTSTPEPTQNIMFEEKEEYDFSGTKIIIAEDDLTSFSFLNEVLLHTNAIIQHVYNGAELLKSLENNSPDIILLDINMPVMNGYQAIKEIRKTDKDLIVIAQTAYAMQEEKERILNAGCDDYISKPIKKKDLYKILSKHIYQE</sequence>
<dbReference type="EC" id="2.7.13.3" evidence="2"/>
<dbReference type="Pfam" id="PF13426">
    <property type="entry name" value="PAS_9"/>
    <property type="match status" value="1"/>
</dbReference>
<comment type="caution">
    <text evidence="11">The sequence shown here is derived from an EMBL/GenBank/DDBJ whole genome shotgun (WGS) entry which is preliminary data.</text>
</comment>
<feature type="transmembrane region" description="Helical" evidence="8">
    <location>
        <begin position="20"/>
        <end position="40"/>
    </location>
</feature>
<dbReference type="CDD" id="cd00082">
    <property type="entry name" value="HisKA"/>
    <property type="match status" value="1"/>
</dbReference>
<dbReference type="InterPro" id="IPR036097">
    <property type="entry name" value="HisK_dim/P_sf"/>
</dbReference>
<name>A0ABT5VVW9_9BACT</name>
<proteinExistence type="predicted"/>
<dbReference type="InterPro" id="IPR003661">
    <property type="entry name" value="HisK_dim/P_dom"/>
</dbReference>
<dbReference type="Pfam" id="PF02518">
    <property type="entry name" value="HATPase_c"/>
    <property type="match status" value="1"/>
</dbReference>
<dbReference type="Gene3D" id="3.40.50.2300">
    <property type="match status" value="1"/>
</dbReference>
<keyword evidence="8" id="KW-0812">Transmembrane</keyword>
<dbReference type="Proteomes" id="UP001528920">
    <property type="component" value="Unassembled WGS sequence"/>
</dbReference>
<dbReference type="Gene3D" id="3.30.450.20">
    <property type="entry name" value="PAS domain"/>
    <property type="match status" value="2"/>
</dbReference>
<gene>
    <name evidence="11" type="ORF">L3049_15495</name>
</gene>
<evidence type="ECO:0000259" key="10">
    <source>
        <dbReference type="PROSITE" id="PS50110"/>
    </source>
</evidence>
<dbReference type="PROSITE" id="PS50109">
    <property type="entry name" value="HIS_KIN"/>
    <property type="match status" value="1"/>
</dbReference>
<keyword evidence="5" id="KW-0418">Kinase</keyword>
<dbReference type="Pfam" id="PF00072">
    <property type="entry name" value="Response_reg"/>
    <property type="match status" value="1"/>
</dbReference>
<accession>A0ABT5VVW9</accession>
<feature type="transmembrane region" description="Helical" evidence="8">
    <location>
        <begin position="241"/>
        <end position="262"/>
    </location>
</feature>
<keyword evidence="8" id="KW-1133">Transmembrane helix</keyword>
<evidence type="ECO:0000256" key="6">
    <source>
        <dbReference type="PROSITE-ProRule" id="PRU00169"/>
    </source>
</evidence>